<name>M6F6L7_9LEPT</name>
<sequence length="46" mass="5338">MWQARFALILLRRTHVKNGSNFEVLCGIFQGIPIKSKSKEQISTYK</sequence>
<dbReference type="Proteomes" id="UP000011980">
    <property type="component" value="Unassembled WGS sequence"/>
</dbReference>
<gene>
    <name evidence="1" type="ORF">LEP1GSC008_0249</name>
</gene>
<dbReference type="AlphaFoldDB" id="M6F6L7"/>
<evidence type="ECO:0000313" key="2">
    <source>
        <dbReference type="Proteomes" id="UP000011980"/>
    </source>
</evidence>
<dbReference type="PATRIC" id="fig|1240687.3.peg.2418"/>
<dbReference type="EMBL" id="ANCE01000113">
    <property type="protein sequence ID" value="EMK24055.1"/>
    <property type="molecule type" value="Genomic_DNA"/>
</dbReference>
<evidence type="ECO:0000313" key="1">
    <source>
        <dbReference type="EMBL" id="EMK24055.1"/>
    </source>
</evidence>
<accession>M6F6L7</accession>
<proteinExistence type="predicted"/>
<comment type="caution">
    <text evidence="1">The sequence shown here is derived from an EMBL/GenBank/DDBJ whole genome shotgun (WGS) entry which is preliminary data.</text>
</comment>
<organism evidence="1 2">
    <name type="scientific">Leptospira kirschneri serovar Bulgarica str. Nikolaevo</name>
    <dbReference type="NCBI Taxonomy" id="1240687"/>
    <lineage>
        <taxon>Bacteria</taxon>
        <taxon>Pseudomonadati</taxon>
        <taxon>Spirochaetota</taxon>
        <taxon>Spirochaetia</taxon>
        <taxon>Leptospirales</taxon>
        <taxon>Leptospiraceae</taxon>
        <taxon>Leptospira</taxon>
    </lineage>
</organism>
<protein>
    <submittedName>
        <fullName evidence="1">Uncharacterized protein</fullName>
    </submittedName>
</protein>
<reference evidence="1 2" key="1">
    <citation type="submission" date="2013-01" db="EMBL/GenBank/DDBJ databases">
        <authorList>
            <person name="Harkins D.M."/>
            <person name="Durkin A.S."/>
            <person name="Brinkac L.M."/>
            <person name="Haft D.H."/>
            <person name="Selengut J.D."/>
            <person name="Sanka R."/>
            <person name="DePew J."/>
            <person name="Purushe J."/>
            <person name="Galloway R.L."/>
            <person name="Vinetz J.M."/>
            <person name="Sutton G.G."/>
            <person name="Nierman W.C."/>
            <person name="Fouts D.E."/>
        </authorList>
    </citation>
    <scope>NUCLEOTIDE SEQUENCE [LARGE SCALE GENOMIC DNA]</scope>
    <source>
        <strain evidence="1 2">Nikolaevo</strain>
    </source>
</reference>